<feature type="region of interest" description="Disordered" evidence="1">
    <location>
        <begin position="993"/>
        <end position="1012"/>
    </location>
</feature>
<feature type="compositionally biased region" description="Polar residues" evidence="1">
    <location>
        <begin position="267"/>
        <end position="279"/>
    </location>
</feature>
<feature type="region of interest" description="Disordered" evidence="1">
    <location>
        <begin position="1380"/>
        <end position="1399"/>
    </location>
</feature>
<evidence type="ECO:0000313" key="2">
    <source>
        <dbReference type="EMBL" id="GFG29242.1"/>
    </source>
</evidence>
<feature type="region of interest" description="Disordered" evidence="1">
    <location>
        <begin position="692"/>
        <end position="732"/>
    </location>
</feature>
<feature type="region of interest" description="Disordered" evidence="1">
    <location>
        <begin position="606"/>
        <end position="627"/>
    </location>
</feature>
<feature type="compositionally biased region" description="Acidic residues" evidence="1">
    <location>
        <begin position="487"/>
        <end position="502"/>
    </location>
</feature>
<sequence length="1701" mass="183053">MFSIPDGDIWKFINPHNLDTELGALDLPFHLTVPEPESASSVLTQVTQQLISPRRTYHEQHFATEQTTFRSESPRQHLDTTPTSKHVSVDENSSRNEHRRTQTSTHRSEELSAGYSRRSQNRRDSSQNMKESPLSAEAPKISGRRGLSTGGRRQQSSLASGIAPANAEHNASLQSIRKETSSLSPLTESLTTVQVADETKLPSLASNTTDEPAQLGLKQEIQGTDAPEPASIKSGNLLEMRRKDDSGRSGRKFISSQTGDSKKRNGDNNSVSDPVSSANTRHHNRRPSNYISKLPEVSISTFALSDNSPTNTPRKGFSWRTTTTDLTPREGGVQSTSISASRQSVAEVGTRVNEPRSRGQFQNRSRELAGTERSLETRQQRSYHRSSVVSDGSRNKLSVDAVTNGKPQTTARNMGGETLSRSSDVTQKPLKGRGENRRSHSRGQDLEILKSAPSWERSEGTPRSQSSAEGEVEKLQKQEMLKIMRDSEEEETHVDGSTDLEESFITRSSQQVVTVSVHPYSKDQSSASTDHKSRGKTNAGVYSTVNFKAAFGKPNVTADINKIKPRTANILLAPTPPPKSTDSNVEEIEVRKTEVIGGYSQLQGSKFSKNEAKDSNSEGNNVITTLPPFTRYSSRKCAAMADENNFNKHSSTTPRGKPCERTYQVSVVTSRSFVANIPRFSSRYRSELLRATGHGSRGSTTPVYVPTVPTVSTTSTTSTTEQTMFSDKPPDPLNLLGVTELSTTSIWTHTITPQNVHPTSPPSKGSTLTSIFHTSKEALESKISVNNIKSSVLSVSVQQSVTGNASLKRLDNGSNPIAQQSNLLSNDYPSPDIQILQKNLNNSEINSVLSTKISPNRDVLSARDAIKIAETGGSSDVPKSSETTFKSRQNILMNSPLTAPVNTRGMSEAISSPTLPPDLQFSVNTMSNQSAESKVNPKSTEAGASAATGSSILTKEKNLNTHEHRNLTAMLLQKKILGNKLLSNFHDVIYPSSTESTPGNTTKATTPTPTVTDSTSVRFAMRLTPAPKGTMSSTTSRVVRVREIKGSPEPAVTPVSTVTDSYIQRIPPGAIHQSNDQAQAATEVPTITTTTDLPLTNNELTINNVLMLDLPTTTLETLSSQTTTFSTTNIQTTTLPSFDLPASAELLTIAQISTIPTTTVPTTTTIPTTTNIPITTYPITTSLPTSTAIRTTTDPVTVTTPTSTDIQTMTVPISTTIPTTTAIQTTTVPTTTTIPTPTTVAPSITSPHVTTPSIITLQAADSNIQPLSVTQTTTAATPRAFTTTLRTPVPYVIFGIYPNGTVFRKIPNSDFKEQVHENEIARRNPFYPDHRYFSTTPPAPAQFVGSNEVAPLAPSFDDGFNSGRNEIQDEDAQVRLQQVSLPQRPQQPSGPTEAPAQTSGFTLGKLISNALGIDPQRGFSPSARAEFLASIVRNSNIITANTTATTATSIATTTTTTMAATTGKPAPQSTVPSTSPSPKTTVNPAAGVLDDFSFLNVLLMGRPPDASPRPGRNQGSSIANRIIQVALSRGTSSSKKPATPTPKLTAPPKPTTAKATILNTTTAAPKQTTVKQNQEDVAGLLKLLGSMEYATQGNLTPSEQLLADFLAKQATSRPSQRNLNNQIRIQDILSPSVKDKRAKNSKLASTTTTAPGQLLGELFSPLLGANQGDNKIRDPRAGQGLVEAAISATKAVSQLMGSVFE</sequence>
<keyword evidence="3" id="KW-1185">Reference proteome</keyword>
<feature type="region of interest" description="Disordered" evidence="1">
    <location>
        <begin position="486"/>
        <end position="512"/>
    </location>
</feature>
<feature type="compositionally biased region" description="Polar residues" evidence="1">
    <location>
        <begin position="895"/>
        <end position="913"/>
    </location>
</feature>
<feature type="region of interest" description="Disordered" evidence="1">
    <location>
        <begin position="64"/>
        <end position="172"/>
    </location>
</feature>
<feature type="compositionally biased region" description="Polar residues" evidence="1">
    <location>
        <begin position="333"/>
        <end position="344"/>
    </location>
</feature>
<organism evidence="2 3">
    <name type="scientific">Coptotermes formosanus</name>
    <name type="common">Formosan subterranean termite</name>
    <dbReference type="NCBI Taxonomy" id="36987"/>
    <lineage>
        <taxon>Eukaryota</taxon>
        <taxon>Metazoa</taxon>
        <taxon>Ecdysozoa</taxon>
        <taxon>Arthropoda</taxon>
        <taxon>Hexapoda</taxon>
        <taxon>Insecta</taxon>
        <taxon>Pterygota</taxon>
        <taxon>Neoptera</taxon>
        <taxon>Polyneoptera</taxon>
        <taxon>Dictyoptera</taxon>
        <taxon>Blattodea</taxon>
        <taxon>Blattoidea</taxon>
        <taxon>Termitoidae</taxon>
        <taxon>Rhinotermitidae</taxon>
        <taxon>Coptotermes</taxon>
    </lineage>
</organism>
<feature type="region of interest" description="Disordered" evidence="1">
    <location>
        <begin position="1527"/>
        <end position="1553"/>
    </location>
</feature>
<accession>A0A6L2PDH1</accession>
<feature type="compositionally biased region" description="Polar residues" evidence="1">
    <location>
        <begin position="298"/>
        <end position="326"/>
    </location>
</feature>
<feature type="region of interest" description="Disordered" evidence="1">
    <location>
        <begin position="1458"/>
        <end position="1481"/>
    </location>
</feature>
<protein>
    <submittedName>
        <fullName evidence="2">Uncharacterized protein</fullName>
    </submittedName>
</protein>
<feature type="compositionally biased region" description="Basic and acidic residues" evidence="1">
    <location>
        <begin position="87"/>
        <end position="110"/>
    </location>
</feature>
<name>A0A6L2PDH1_COPFO</name>
<evidence type="ECO:0000313" key="3">
    <source>
        <dbReference type="Proteomes" id="UP000502823"/>
    </source>
</evidence>
<dbReference type="EMBL" id="BLKM01000120">
    <property type="protein sequence ID" value="GFG29242.1"/>
    <property type="molecule type" value="Genomic_DNA"/>
</dbReference>
<feature type="compositionally biased region" description="Low complexity" evidence="1">
    <location>
        <begin position="699"/>
        <end position="720"/>
    </location>
</feature>
<feature type="compositionally biased region" description="Low complexity" evidence="1">
    <location>
        <begin position="144"/>
        <end position="157"/>
    </location>
</feature>
<dbReference type="OrthoDB" id="8196551at2759"/>
<feature type="compositionally biased region" description="Low complexity" evidence="1">
    <location>
        <begin position="1535"/>
        <end position="1544"/>
    </location>
</feature>
<proteinExistence type="predicted"/>
<evidence type="ECO:0000256" key="1">
    <source>
        <dbReference type="SAM" id="MobiDB-lite"/>
    </source>
</evidence>
<feature type="region of interest" description="Disordered" evidence="1">
    <location>
        <begin position="219"/>
        <end position="474"/>
    </location>
</feature>
<dbReference type="Proteomes" id="UP000502823">
    <property type="component" value="Unassembled WGS sequence"/>
</dbReference>
<feature type="compositionally biased region" description="Polar residues" evidence="1">
    <location>
        <begin position="921"/>
        <end position="938"/>
    </location>
</feature>
<dbReference type="InParanoid" id="A0A6L2PDH1"/>
<feature type="compositionally biased region" description="Basic and acidic residues" evidence="1">
    <location>
        <begin position="364"/>
        <end position="379"/>
    </location>
</feature>
<gene>
    <name evidence="2" type="ORF">Cfor_09756</name>
</gene>
<feature type="compositionally biased region" description="Basic and acidic residues" evidence="1">
    <location>
        <begin position="432"/>
        <end position="448"/>
    </location>
</feature>
<feature type="non-terminal residue" evidence="2">
    <location>
        <position position="1701"/>
    </location>
</feature>
<comment type="caution">
    <text evidence="2">The sequence shown here is derived from an EMBL/GenBank/DDBJ whole genome shotgun (WGS) entry which is preliminary data.</text>
</comment>
<reference evidence="3" key="1">
    <citation type="submission" date="2020-01" db="EMBL/GenBank/DDBJ databases">
        <title>Draft genome sequence of the Termite Coptotermes fromosanus.</title>
        <authorList>
            <person name="Itakura S."/>
            <person name="Yosikawa Y."/>
            <person name="Umezawa K."/>
        </authorList>
    </citation>
    <scope>NUCLEOTIDE SEQUENCE [LARGE SCALE GENOMIC DNA]</scope>
</reference>
<feature type="compositionally biased region" description="Polar residues" evidence="1">
    <location>
        <begin position="385"/>
        <end position="396"/>
    </location>
</feature>
<feature type="compositionally biased region" description="Low complexity" evidence="1">
    <location>
        <begin position="996"/>
        <end position="1012"/>
    </location>
</feature>
<feature type="compositionally biased region" description="Basic and acidic residues" evidence="1">
    <location>
        <begin position="239"/>
        <end position="248"/>
    </location>
</feature>
<feature type="region of interest" description="Disordered" evidence="1">
    <location>
        <begin position="895"/>
        <end position="959"/>
    </location>
</feature>
<feature type="region of interest" description="Disordered" evidence="1">
    <location>
        <begin position="518"/>
        <end position="537"/>
    </location>
</feature>
<feature type="compositionally biased region" description="Low complexity" evidence="1">
    <location>
        <begin position="939"/>
        <end position="951"/>
    </location>
</feature>